<dbReference type="SUPFAM" id="SSF54637">
    <property type="entry name" value="Thioesterase/thiol ester dehydrase-isomerase"/>
    <property type="match status" value="1"/>
</dbReference>
<dbReference type="OrthoDB" id="5741080at2"/>
<evidence type="ECO:0000313" key="3">
    <source>
        <dbReference type="Proteomes" id="UP000538566"/>
    </source>
</evidence>
<evidence type="ECO:0000259" key="1">
    <source>
        <dbReference type="Pfam" id="PF03061"/>
    </source>
</evidence>
<dbReference type="AlphaFoldDB" id="A0A7W7ESN9"/>
<keyword evidence="3" id="KW-1185">Reference proteome</keyword>
<reference evidence="2 3" key="1">
    <citation type="submission" date="2020-08" db="EMBL/GenBank/DDBJ databases">
        <title>Genomic Encyclopedia of Type Strains, Phase IV (KMG-IV): sequencing the most valuable type-strain genomes for metagenomic binning, comparative biology and taxonomic classification.</title>
        <authorList>
            <person name="Goeker M."/>
        </authorList>
    </citation>
    <scope>NUCLEOTIDE SEQUENCE [LARGE SCALE GENOMIC DNA]</scope>
    <source>
        <strain evidence="2 3">DSM 17507</strain>
    </source>
</reference>
<proteinExistence type="predicted"/>
<dbReference type="EMBL" id="JACHOA010000001">
    <property type="protein sequence ID" value="MBB4612154.1"/>
    <property type="molecule type" value="Genomic_DNA"/>
</dbReference>
<dbReference type="GO" id="GO:0016790">
    <property type="term" value="F:thiolester hydrolase activity"/>
    <property type="evidence" value="ECO:0007669"/>
    <property type="project" value="UniProtKB-ARBA"/>
</dbReference>
<dbReference type="InterPro" id="IPR029069">
    <property type="entry name" value="HotDog_dom_sf"/>
</dbReference>
<dbReference type="InterPro" id="IPR006683">
    <property type="entry name" value="Thioestr_dom"/>
</dbReference>
<organism evidence="2 3">
    <name type="scientific">Novosphingobium taihuense</name>
    <dbReference type="NCBI Taxonomy" id="260085"/>
    <lineage>
        <taxon>Bacteria</taxon>
        <taxon>Pseudomonadati</taxon>
        <taxon>Pseudomonadota</taxon>
        <taxon>Alphaproteobacteria</taxon>
        <taxon>Sphingomonadales</taxon>
        <taxon>Sphingomonadaceae</taxon>
        <taxon>Novosphingobium</taxon>
    </lineage>
</organism>
<comment type="caution">
    <text evidence="2">The sequence shown here is derived from an EMBL/GenBank/DDBJ whole genome shotgun (WGS) entry which is preliminary data.</text>
</comment>
<dbReference type="Pfam" id="PF03061">
    <property type="entry name" value="4HBT"/>
    <property type="match status" value="1"/>
</dbReference>
<name>A0A7W7ESN9_9SPHN</name>
<feature type="domain" description="Thioesterase" evidence="1">
    <location>
        <begin position="67"/>
        <end position="136"/>
    </location>
</feature>
<accession>A0A7W7ESN9</accession>
<dbReference type="Proteomes" id="UP000538566">
    <property type="component" value="Unassembled WGS sequence"/>
</dbReference>
<dbReference type="CDD" id="cd03443">
    <property type="entry name" value="PaaI_thioesterase"/>
    <property type="match status" value="1"/>
</dbReference>
<sequence length="162" mass="17248">MSTRQPSSSTPPIRGDFEQVGDGAWTGWWKWSGKDPFEDGTGPFFVKKDERGIVTGFRPETKNLNGHGIVHGGSLMTFADFSLFMVAASNGDEVSGVTVTMNCEFVSGAQAGDLLTARGECVRAGGSLVFARGTILRVGADGKEEAVLSFSGTIKRAKRTSH</sequence>
<protein>
    <submittedName>
        <fullName evidence="2">Uncharacterized protein (TIGR00369 family)</fullName>
    </submittedName>
</protein>
<evidence type="ECO:0000313" key="2">
    <source>
        <dbReference type="EMBL" id="MBB4612154.1"/>
    </source>
</evidence>
<gene>
    <name evidence="2" type="ORF">GGR37_000400</name>
</gene>
<dbReference type="Gene3D" id="3.10.129.10">
    <property type="entry name" value="Hotdog Thioesterase"/>
    <property type="match status" value="1"/>
</dbReference>
<dbReference type="RefSeq" id="WP_144902070.1">
    <property type="nucleotide sequence ID" value="NZ_JACHOA010000001.1"/>
</dbReference>